<dbReference type="InterPro" id="IPR039510">
    <property type="entry name" value="Vint_dom"/>
</dbReference>
<dbReference type="SUPFAM" id="SSF57850">
    <property type="entry name" value="RING/U-box"/>
    <property type="match status" value="1"/>
</dbReference>
<dbReference type="EMBL" id="MCOG01000016">
    <property type="protein sequence ID" value="ORY78771.1"/>
    <property type="molecule type" value="Genomic_DNA"/>
</dbReference>
<dbReference type="Pfam" id="PF14624">
    <property type="entry name" value="Vwaint"/>
    <property type="match status" value="1"/>
</dbReference>
<dbReference type="InterPro" id="IPR003613">
    <property type="entry name" value="Ubox_domain"/>
</dbReference>
<evidence type="ECO:0000313" key="4">
    <source>
        <dbReference type="EMBL" id="ORY78771.1"/>
    </source>
</evidence>
<feature type="compositionally biased region" description="Acidic residues" evidence="1">
    <location>
        <begin position="422"/>
        <end position="456"/>
    </location>
</feature>
<dbReference type="CDD" id="cd16655">
    <property type="entry name" value="RING-Ubox_WDSUB1-like"/>
    <property type="match status" value="1"/>
</dbReference>
<dbReference type="Pfam" id="PF14623">
    <property type="entry name" value="Vint"/>
    <property type="match status" value="1"/>
</dbReference>
<organism evidence="4 5">
    <name type="scientific">Neocallimastix californiae</name>
    <dbReference type="NCBI Taxonomy" id="1754190"/>
    <lineage>
        <taxon>Eukaryota</taxon>
        <taxon>Fungi</taxon>
        <taxon>Fungi incertae sedis</taxon>
        <taxon>Chytridiomycota</taxon>
        <taxon>Chytridiomycota incertae sedis</taxon>
        <taxon>Neocallimastigomycetes</taxon>
        <taxon>Neocallimastigales</taxon>
        <taxon>Neocallimastigaceae</taxon>
        <taxon>Neocallimastix</taxon>
    </lineage>
</organism>
<dbReference type="InterPro" id="IPR051266">
    <property type="entry name" value="CLCR"/>
</dbReference>
<dbReference type="Pfam" id="PF00092">
    <property type="entry name" value="VWA"/>
    <property type="match status" value="1"/>
</dbReference>
<dbReference type="InterPro" id="IPR002035">
    <property type="entry name" value="VWF_A"/>
</dbReference>
<proteinExistence type="predicted"/>
<sequence>MDFEDVPKEFLCPITLEIMKEPMVMPDGQTYEKDAIKMALELRHCSPLTKQPMEFSDGVINYTLKSLIENYIKEKNIKLNDKDVNNIDFSKFNEDMKVDFEELNARYISKDKSSNLCKDSIHVCMRPRKVKTTSPVCIICVVDVSGSMSINCANNVENMESVYISRLELVKHSLKTIISTLRKSDIICIIEFNSDARVRVKPTVLINQSVKNSVMDSLDIMYPSGSTNIFAGIKMAIDNSAGIPFNHYQKSIMVFTDGESNTNPPQGVCPTLKEIVKSSNDKFTISTFSFGNEAKPNLLTDIANIGNGIYGYCPDGTMVGTIFINYMANLLSTITPIVKVVINQGQKMKKAMTIGPLYRGTYRNAIFLVDSKFLKDTKVTVKLPLLDQVFDVPLNIESADLQTFINDMSELENKNKNNENENEKDDEEDEELLDSDDENDENDTDDETINIEDVDPDALIPENDIKPIQYEEILLNQIVRNKFIITLNKIINSTNDFYTVEDAMKTNKILNKYLEYLNGLKYKTKFIKNLIIDIDDPNPNHGQVIKAISQNYYLTWGKCYLCSFLRFHQFEQCGNFKDQSLQCYSHEVFNTYRKMANTIFISLPSPKTIVNQNNGIINNGTSPQYVRQNHNRNEGYGSSIYMRNFINRHGGCFNGEAVVLLENGKTKYVKNLKKGDRLNNGAIVQCLIEQRSNKFSKPYMCNIDGVLFTPYHPVCKEDQWYFPIDLIQSQPVAIDSWFNLILNDDVNGKYEVEFENGIKAITLGHYRKENKILEHVYFGTDLVLKDLQERDPSGYSNGYIYIEEIDYHQLQYDNNQCCINYYKVQSRNSNNNNNNNNNNTNNNIILETENKISNIRILNV</sequence>
<evidence type="ECO:0000259" key="2">
    <source>
        <dbReference type="PROSITE" id="PS50234"/>
    </source>
</evidence>
<gene>
    <name evidence="4" type="ORF">LY90DRAFT_698277</name>
</gene>
<evidence type="ECO:0000256" key="1">
    <source>
        <dbReference type="SAM" id="MobiDB-lite"/>
    </source>
</evidence>
<protein>
    <recommendedName>
        <fullName evidence="6">VWFA domain-containing protein</fullName>
    </recommendedName>
</protein>
<feature type="compositionally biased region" description="Basic and acidic residues" evidence="1">
    <location>
        <begin position="412"/>
        <end position="421"/>
    </location>
</feature>
<dbReference type="GO" id="GO:0004842">
    <property type="term" value="F:ubiquitin-protein transferase activity"/>
    <property type="evidence" value="ECO:0007669"/>
    <property type="project" value="InterPro"/>
</dbReference>
<keyword evidence="5" id="KW-1185">Reference proteome</keyword>
<dbReference type="InterPro" id="IPR013083">
    <property type="entry name" value="Znf_RING/FYVE/PHD"/>
</dbReference>
<reference evidence="4 5" key="1">
    <citation type="submission" date="2016-08" db="EMBL/GenBank/DDBJ databases">
        <title>A Parts List for Fungal Cellulosomes Revealed by Comparative Genomics.</title>
        <authorList>
            <consortium name="DOE Joint Genome Institute"/>
            <person name="Haitjema C.H."/>
            <person name="Gilmore S.P."/>
            <person name="Henske J.K."/>
            <person name="Solomon K.V."/>
            <person name="De Groot R."/>
            <person name="Kuo A."/>
            <person name="Mondo S.J."/>
            <person name="Salamov A.A."/>
            <person name="Labutti K."/>
            <person name="Zhao Z."/>
            <person name="Chiniquy J."/>
            <person name="Barry K."/>
            <person name="Brewer H.M."/>
            <person name="Purvine S.O."/>
            <person name="Wright A.T."/>
            <person name="Boxma B."/>
            <person name="Van Alen T."/>
            <person name="Hackstein J.H."/>
            <person name="Baker S.E."/>
            <person name="Grigoriev I.V."/>
            <person name="O'Malley M.A."/>
        </authorList>
    </citation>
    <scope>NUCLEOTIDE SEQUENCE [LARGE SCALE GENOMIC DNA]</scope>
    <source>
        <strain evidence="4 5">G1</strain>
    </source>
</reference>
<feature type="domain" description="U-box" evidence="3">
    <location>
        <begin position="5"/>
        <end position="78"/>
    </location>
</feature>
<dbReference type="GO" id="GO:0016567">
    <property type="term" value="P:protein ubiquitination"/>
    <property type="evidence" value="ECO:0007669"/>
    <property type="project" value="InterPro"/>
</dbReference>
<dbReference type="PROSITE" id="PS51698">
    <property type="entry name" value="U_BOX"/>
    <property type="match status" value="1"/>
</dbReference>
<dbReference type="InterPro" id="IPR032838">
    <property type="entry name" value="Vwaint_dom"/>
</dbReference>
<dbReference type="InterPro" id="IPR036465">
    <property type="entry name" value="vWFA_dom_sf"/>
</dbReference>
<feature type="region of interest" description="Disordered" evidence="1">
    <location>
        <begin position="412"/>
        <end position="456"/>
    </location>
</feature>
<dbReference type="PANTHER" id="PTHR10579:SF156">
    <property type="entry name" value="VWFA DOMAIN-CONTAINING PROTEIN"/>
    <property type="match status" value="1"/>
</dbReference>
<dbReference type="SMART" id="SM00504">
    <property type="entry name" value="Ubox"/>
    <property type="match status" value="1"/>
</dbReference>
<evidence type="ECO:0008006" key="6">
    <source>
        <dbReference type="Google" id="ProtNLM"/>
    </source>
</evidence>
<comment type="caution">
    <text evidence="4">The sequence shown here is derived from an EMBL/GenBank/DDBJ whole genome shotgun (WGS) entry which is preliminary data.</text>
</comment>
<dbReference type="OrthoDB" id="299997at2759"/>
<dbReference type="Gene3D" id="3.30.40.10">
    <property type="entry name" value="Zinc/RING finger domain, C3HC4 (zinc finger)"/>
    <property type="match status" value="1"/>
</dbReference>
<evidence type="ECO:0000313" key="5">
    <source>
        <dbReference type="Proteomes" id="UP000193920"/>
    </source>
</evidence>
<dbReference type="Gene3D" id="3.40.50.410">
    <property type="entry name" value="von Willebrand factor, type A domain"/>
    <property type="match status" value="1"/>
</dbReference>
<accession>A0A1Y2F4H8</accession>
<dbReference type="AlphaFoldDB" id="A0A1Y2F4H8"/>
<dbReference type="Proteomes" id="UP000193920">
    <property type="component" value="Unassembled WGS sequence"/>
</dbReference>
<evidence type="ECO:0000259" key="3">
    <source>
        <dbReference type="PROSITE" id="PS51698"/>
    </source>
</evidence>
<dbReference type="STRING" id="1754190.A0A1Y2F4H8"/>
<feature type="domain" description="VWFA" evidence="2">
    <location>
        <begin position="137"/>
        <end position="341"/>
    </location>
</feature>
<dbReference type="PANTHER" id="PTHR10579">
    <property type="entry name" value="CALCIUM-ACTIVATED CHLORIDE CHANNEL REGULATOR"/>
    <property type="match status" value="1"/>
</dbReference>
<dbReference type="SMART" id="SM00327">
    <property type="entry name" value="VWA"/>
    <property type="match status" value="1"/>
</dbReference>
<dbReference type="Pfam" id="PF04564">
    <property type="entry name" value="U-box"/>
    <property type="match status" value="1"/>
</dbReference>
<dbReference type="PROSITE" id="PS50234">
    <property type="entry name" value="VWFA"/>
    <property type="match status" value="1"/>
</dbReference>
<dbReference type="SUPFAM" id="SSF53300">
    <property type="entry name" value="vWA-like"/>
    <property type="match status" value="1"/>
</dbReference>
<name>A0A1Y2F4H8_9FUNG</name>